<dbReference type="AlphaFoldDB" id="A0A0A9HI27"/>
<dbReference type="EMBL" id="GBRH01161484">
    <property type="protein sequence ID" value="JAE36412.1"/>
    <property type="molecule type" value="Transcribed_RNA"/>
</dbReference>
<reference evidence="1" key="1">
    <citation type="submission" date="2014-09" db="EMBL/GenBank/DDBJ databases">
        <authorList>
            <person name="Magalhaes I.L.F."/>
            <person name="Oliveira U."/>
            <person name="Santos F.R."/>
            <person name="Vidigal T.H.D.A."/>
            <person name="Brescovit A.D."/>
            <person name="Santos A.J."/>
        </authorList>
    </citation>
    <scope>NUCLEOTIDE SEQUENCE</scope>
    <source>
        <tissue evidence="1">Shoot tissue taken approximately 20 cm above the soil surface</tissue>
    </source>
</reference>
<sequence>MALVFKHGHPSQQILEKMEKRGTGPLVRLGLLYFLPLPSSPSPPYSSTKESLSSMRLMALTGTWSYEATRLVVLPPPAPGHPCCHIGALGAHSVQRATESELVLDFD</sequence>
<organism evidence="1">
    <name type="scientific">Arundo donax</name>
    <name type="common">Giant reed</name>
    <name type="synonym">Donax arundinaceus</name>
    <dbReference type="NCBI Taxonomy" id="35708"/>
    <lineage>
        <taxon>Eukaryota</taxon>
        <taxon>Viridiplantae</taxon>
        <taxon>Streptophyta</taxon>
        <taxon>Embryophyta</taxon>
        <taxon>Tracheophyta</taxon>
        <taxon>Spermatophyta</taxon>
        <taxon>Magnoliopsida</taxon>
        <taxon>Liliopsida</taxon>
        <taxon>Poales</taxon>
        <taxon>Poaceae</taxon>
        <taxon>PACMAD clade</taxon>
        <taxon>Arundinoideae</taxon>
        <taxon>Arundineae</taxon>
        <taxon>Arundo</taxon>
    </lineage>
</organism>
<name>A0A0A9HI27_ARUDO</name>
<evidence type="ECO:0000313" key="1">
    <source>
        <dbReference type="EMBL" id="JAE36412.1"/>
    </source>
</evidence>
<accession>A0A0A9HI27</accession>
<proteinExistence type="predicted"/>
<reference evidence="1" key="2">
    <citation type="journal article" date="2015" name="Data Brief">
        <title>Shoot transcriptome of the giant reed, Arundo donax.</title>
        <authorList>
            <person name="Barrero R.A."/>
            <person name="Guerrero F.D."/>
            <person name="Moolhuijzen P."/>
            <person name="Goolsby J.A."/>
            <person name="Tidwell J."/>
            <person name="Bellgard S.E."/>
            <person name="Bellgard M.I."/>
        </authorList>
    </citation>
    <scope>NUCLEOTIDE SEQUENCE</scope>
    <source>
        <tissue evidence="1">Shoot tissue taken approximately 20 cm above the soil surface</tissue>
    </source>
</reference>
<protein>
    <submittedName>
        <fullName evidence="1">Uncharacterized protein</fullName>
    </submittedName>
</protein>